<evidence type="ECO:0000256" key="8">
    <source>
        <dbReference type="SAM" id="Phobius"/>
    </source>
</evidence>
<dbReference type="Gene3D" id="3.40.50.300">
    <property type="entry name" value="P-loop containing nucleotide triphosphate hydrolases"/>
    <property type="match status" value="1"/>
</dbReference>
<comment type="subcellular location">
    <subcellularLocation>
        <location evidence="1">Cell membrane</location>
        <topology evidence="1">Multi-pass membrane protein</topology>
    </subcellularLocation>
</comment>
<dbReference type="InterPro" id="IPR036640">
    <property type="entry name" value="ABC1_TM_sf"/>
</dbReference>
<feature type="domain" description="ABC transmembrane type-1" evidence="10">
    <location>
        <begin position="161"/>
        <end position="440"/>
    </location>
</feature>
<dbReference type="Gene3D" id="1.20.1560.10">
    <property type="entry name" value="ABC transporter type 1, transmembrane domain"/>
    <property type="match status" value="1"/>
</dbReference>
<dbReference type="Pfam" id="PF00664">
    <property type="entry name" value="ABC_membrane"/>
    <property type="match status" value="1"/>
</dbReference>
<dbReference type="InterPro" id="IPR027417">
    <property type="entry name" value="P-loop_NTPase"/>
</dbReference>
<evidence type="ECO:0000313" key="12">
    <source>
        <dbReference type="Proteomes" id="UP001595897"/>
    </source>
</evidence>
<keyword evidence="2 8" id="KW-0812">Transmembrane</keyword>
<keyword evidence="5 8" id="KW-1133">Transmembrane helix</keyword>
<name>A0ABV9LSR3_9ALTE</name>
<evidence type="ECO:0000256" key="7">
    <source>
        <dbReference type="SAM" id="MobiDB-lite"/>
    </source>
</evidence>
<dbReference type="Proteomes" id="UP001595897">
    <property type="component" value="Unassembled WGS sequence"/>
</dbReference>
<dbReference type="PANTHER" id="PTHR43394:SF1">
    <property type="entry name" value="ATP-BINDING CASSETTE SUB-FAMILY B MEMBER 10, MITOCHONDRIAL"/>
    <property type="match status" value="1"/>
</dbReference>
<proteinExistence type="predicted"/>
<feature type="transmembrane region" description="Helical" evidence="8">
    <location>
        <begin position="392"/>
        <end position="422"/>
    </location>
</feature>
<evidence type="ECO:0000256" key="1">
    <source>
        <dbReference type="ARBA" id="ARBA00004651"/>
    </source>
</evidence>
<sequence length="713" mass="77918">MSELSQSRPSSSNEKSSLVAEVDKHCPAYLALAKILQQNNWQGSFKDFLSYISDLSTKPTLEEIREILFNIGYRTERKHTAISMISLYDLPTIIQHRDDVYFADQDNDGELLISSAEANSVDLNGEKVHWLVIHELSTQAPKKGTWFSSLSRQYNRYFLSVLILSLANALLGLALPLFTMSVYDFLIPAGSINGLLAVGSGALIALVWVISNNRLRAKFLSNMSANLYFHSTQQALKRIMSMPTNILMQSSISTNSNRIRSLERIREFVSGTMAISLFDAPFIIIAIIAIAILSGYLVLVPIIGVLIYAGLAIFFENRMHQKAEQSGSVNQLLQSSIKQAIEGAGELGQARSIVPWLDKLKKRSVRAARANFDYKMVSAMQQSVGKMLNMSIALTTLVVGIQMVMAGVMSSGGLIAAMMLIWRVTGPLQVAFFSTARYHQFKNAVAQVNTLVDSSGMNAQQNRANIEECQASINASKLVFRYSADRDVALNGLSFQSKPGQKIALVGENGAGKTTLLNILAGAYPPQAGSVQLDGHDIRQFSNVDYASKVVLVNGESFFIDGTILENLTFFAPLATDSEISGALEMFAINACLNDRYAGLSNVLSKDGQIQVDAMTALGIQLVIAKLNNPSVYLLDDVYDGSDHPVSIAIKRFIQNVPADVSIIYATHNKALMLLADIAVVLSEGSVERVAELNKDDTSDQPHQVPAENSHGQ</sequence>
<dbReference type="PANTHER" id="PTHR43394">
    <property type="entry name" value="ATP-DEPENDENT PERMEASE MDL1, MITOCHONDRIAL"/>
    <property type="match status" value="1"/>
</dbReference>
<keyword evidence="12" id="KW-1185">Reference proteome</keyword>
<feature type="transmembrane region" description="Helical" evidence="8">
    <location>
        <begin position="185"/>
        <end position="210"/>
    </location>
</feature>
<dbReference type="SUPFAM" id="SSF90123">
    <property type="entry name" value="ABC transporter transmembrane region"/>
    <property type="match status" value="1"/>
</dbReference>
<protein>
    <submittedName>
        <fullName evidence="11">ATP-binding cassette domain-containing protein</fullName>
    </submittedName>
</protein>
<gene>
    <name evidence="11" type="ORF">ACFO4O_05195</name>
</gene>
<evidence type="ECO:0000256" key="6">
    <source>
        <dbReference type="ARBA" id="ARBA00023136"/>
    </source>
</evidence>
<evidence type="ECO:0000259" key="10">
    <source>
        <dbReference type="PROSITE" id="PS50929"/>
    </source>
</evidence>
<feature type="transmembrane region" description="Helical" evidence="8">
    <location>
        <begin position="268"/>
        <end position="290"/>
    </location>
</feature>
<keyword evidence="4 11" id="KW-0067">ATP-binding</keyword>
<dbReference type="RefSeq" id="WP_382406293.1">
    <property type="nucleotide sequence ID" value="NZ_JBHSGU010000002.1"/>
</dbReference>
<comment type="caution">
    <text evidence="11">The sequence shown here is derived from an EMBL/GenBank/DDBJ whole genome shotgun (WGS) entry which is preliminary data.</text>
</comment>
<accession>A0ABV9LSR3</accession>
<evidence type="ECO:0000256" key="5">
    <source>
        <dbReference type="ARBA" id="ARBA00022989"/>
    </source>
</evidence>
<organism evidence="11 12">
    <name type="scientific">Glaciecola siphonariae</name>
    <dbReference type="NCBI Taxonomy" id="521012"/>
    <lineage>
        <taxon>Bacteria</taxon>
        <taxon>Pseudomonadati</taxon>
        <taxon>Pseudomonadota</taxon>
        <taxon>Gammaproteobacteria</taxon>
        <taxon>Alteromonadales</taxon>
        <taxon>Alteromonadaceae</taxon>
        <taxon>Glaciecola</taxon>
    </lineage>
</organism>
<feature type="region of interest" description="Disordered" evidence="7">
    <location>
        <begin position="694"/>
        <end position="713"/>
    </location>
</feature>
<dbReference type="InterPro" id="IPR003593">
    <property type="entry name" value="AAA+_ATPase"/>
</dbReference>
<evidence type="ECO:0000256" key="2">
    <source>
        <dbReference type="ARBA" id="ARBA00022692"/>
    </source>
</evidence>
<dbReference type="SMART" id="SM00382">
    <property type="entry name" value="AAA"/>
    <property type="match status" value="1"/>
</dbReference>
<evidence type="ECO:0000256" key="4">
    <source>
        <dbReference type="ARBA" id="ARBA00022840"/>
    </source>
</evidence>
<feature type="transmembrane region" description="Helical" evidence="8">
    <location>
        <begin position="296"/>
        <end position="315"/>
    </location>
</feature>
<dbReference type="Pfam" id="PF00005">
    <property type="entry name" value="ABC_tran"/>
    <property type="match status" value="1"/>
</dbReference>
<dbReference type="SUPFAM" id="SSF52540">
    <property type="entry name" value="P-loop containing nucleoside triphosphate hydrolases"/>
    <property type="match status" value="1"/>
</dbReference>
<dbReference type="GO" id="GO:0005524">
    <property type="term" value="F:ATP binding"/>
    <property type="evidence" value="ECO:0007669"/>
    <property type="project" value="UniProtKB-KW"/>
</dbReference>
<evidence type="ECO:0000313" key="11">
    <source>
        <dbReference type="EMBL" id="MFC4699551.1"/>
    </source>
</evidence>
<feature type="transmembrane region" description="Helical" evidence="8">
    <location>
        <begin position="157"/>
        <end position="179"/>
    </location>
</feature>
<dbReference type="PROSITE" id="PS50893">
    <property type="entry name" value="ABC_TRANSPORTER_2"/>
    <property type="match status" value="1"/>
</dbReference>
<keyword evidence="3" id="KW-0547">Nucleotide-binding</keyword>
<evidence type="ECO:0000256" key="3">
    <source>
        <dbReference type="ARBA" id="ARBA00022741"/>
    </source>
</evidence>
<dbReference type="InterPro" id="IPR003439">
    <property type="entry name" value="ABC_transporter-like_ATP-bd"/>
</dbReference>
<keyword evidence="6 8" id="KW-0472">Membrane</keyword>
<dbReference type="PROSITE" id="PS50929">
    <property type="entry name" value="ABC_TM1F"/>
    <property type="match status" value="1"/>
</dbReference>
<dbReference type="EMBL" id="JBHSGU010000002">
    <property type="protein sequence ID" value="MFC4699551.1"/>
    <property type="molecule type" value="Genomic_DNA"/>
</dbReference>
<evidence type="ECO:0000259" key="9">
    <source>
        <dbReference type="PROSITE" id="PS50893"/>
    </source>
</evidence>
<dbReference type="InterPro" id="IPR039421">
    <property type="entry name" value="Type_1_exporter"/>
</dbReference>
<dbReference type="InterPro" id="IPR011527">
    <property type="entry name" value="ABC1_TM_dom"/>
</dbReference>
<reference evidence="12" key="1">
    <citation type="journal article" date="2019" name="Int. J. Syst. Evol. Microbiol.">
        <title>The Global Catalogue of Microorganisms (GCM) 10K type strain sequencing project: providing services to taxonomists for standard genome sequencing and annotation.</title>
        <authorList>
            <consortium name="The Broad Institute Genomics Platform"/>
            <consortium name="The Broad Institute Genome Sequencing Center for Infectious Disease"/>
            <person name="Wu L."/>
            <person name="Ma J."/>
        </authorList>
    </citation>
    <scope>NUCLEOTIDE SEQUENCE [LARGE SCALE GENOMIC DNA]</scope>
    <source>
        <strain evidence="12">KACC 12507</strain>
    </source>
</reference>
<feature type="domain" description="ABC transporter" evidence="9">
    <location>
        <begin position="473"/>
        <end position="709"/>
    </location>
</feature>